<dbReference type="Pfam" id="PF13289">
    <property type="entry name" value="SIR2_2"/>
    <property type="match status" value="1"/>
</dbReference>
<gene>
    <name evidence="1" type="ORF">CYJ73_24935</name>
</gene>
<reference evidence="1 2" key="1">
    <citation type="submission" date="2017-12" db="EMBL/GenBank/DDBJ databases">
        <title>Phylogenetic diversity of female urinary microbiome.</title>
        <authorList>
            <person name="Thomas-White K."/>
            <person name="Wolfe A.J."/>
        </authorList>
    </citation>
    <scope>NUCLEOTIDE SEQUENCE [LARGE SCALE GENOMIC DNA]</scope>
    <source>
        <strain evidence="1 2">UMB0777</strain>
    </source>
</reference>
<dbReference type="InterPro" id="IPR029035">
    <property type="entry name" value="DHS-like_NAD/FAD-binding_dom"/>
</dbReference>
<sequence length="456" mass="50046">MKQFDNSGSQEHVTVLLGAGASTTSGLPDWDTFAVRLLLKSGAVADESIAQLLLARQDPMLVVEAARAAAPARWDQNLRAALYEGVDSEEPSPLHLAAVGNLLDTDAPTTDLVTLNFDTLLEMAIEQETGTQAASSTTGLPEPGFPHTVHHLHGVIQRARAEQVILTLSEFHDVIADSSAWQAGFIKESVTRGALVIAGTSYRDPDLRHWLHAALRDKPTDRAAIVLLARQGFSMTKIQFGATKSALADQWRAVGIEPVLLQDHADAAQIIRELRYIHDANYLAPQQRAQAIWERHASQFEDLQTTYVELLAEDADAMRAELGVEYLNLTLWMSDGASHLARWAAHDRIYRNLEALRAVETGHDSRWIAGRALAGEELLHQDLDRAGTHRWESVMALPIAVPHPRLPAVTSAVLTIGLPKRAAEFAPTAAIWGEQLQVIGNAWGERLGFIGFEDQW</sequence>
<evidence type="ECO:0000313" key="2">
    <source>
        <dbReference type="Proteomes" id="UP000234662"/>
    </source>
</evidence>
<proteinExistence type="predicted"/>
<dbReference type="AlphaFoldDB" id="A0A2I1R134"/>
<accession>A0A2I1R134</accession>
<protein>
    <submittedName>
        <fullName evidence="1">Uncharacterized protein</fullName>
    </submittedName>
</protein>
<dbReference type="Gene3D" id="3.40.50.1220">
    <property type="entry name" value="TPP-binding domain"/>
    <property type="match status" value="1"/>
</dbReference>
<comment type="caution">
    <text evidence="1">The sequence shown here is derived from an EMBL/GenBank/DDBJ whole genome shotgun (WGS) entry which is preliminary data.</text>
</comment>
<evidence type="ECO:0000313" key="1">
    <source>
        <dbReference type="EMBL" id="PKZ62844.1"/>
    </source>
</evidence>
<dbReference type="Proteomes" id="UP000234662">
    <property type="component" value="Unassembled WGS sequence"/>
</dbReference>
<name>A0A2I1R134_9ACTN</name>
<dbReference type="SUPFAM" id="SSF52467">
    <property type="entry name" value="DHS-like NAD/FAD-binding domain"/>
    <property type="match status" value="1"/>
</dbReference>
<organism evidence="1 2">
    <name type="scientific">Gordonia terrae</name>
    <dbReference type="NCBI Taxonomy" id="2055"/>
    <lineage>
        <taxon>Bacteria</taxon>
        <taxon>Bacillati</taxon>
        <taxon>Actinomycetota</taxon>
        <taxon>Actinomycetes</taxon>
        <taxon>Mycobacteriales</taxon>
        <taxon>Gordoniaceae</taxon>
        <taxon>Gordonia</taxon>
    </lineage>
</organism>
<dbReference type="EMBL" id="PKJC01000042">
    <property type="protein sequence ID" value="PKZ62844.1"/>
    <property type="molecule type" value="Genomic_DNA"/>
</dbReference>